<evidence type="ECO:0000256" key="8">
    <source>
        <dbReference type="ARBA" id="ARBA00044067"/>
    </source>
</evidence>
<keyword evidence="12" id="KW-1185">Reference proteome</keyword>
<evidence type="ECO:0000256" key="7">
    <source>
        <dbReference type="ARBA" id="ARBA00023242"/>
    </source>
</evidence>
<evidence type="ECO:0000256" key="2">
    <source>
        <dbReference type="ARBA" id="ARBA00004123"/>
    </source>
</evidence>
<proteinExistence type="inferred from homology"/>
<comment type="similarity">
    <text evidence="3">Belongs to the bZIP family.</text>
</comment>
<dbReference type="PANTHER" id="PTHR40621:SF11">
    <property type="entry name" value="TRANSCRIPTION FACTOR KAPC-RELATED"/>
    <property type="match status" value="1"/>
</dbReference>
<dbReference type="SUPFAM" id="SSF57959">
    <property type="entry name" value="Leucine zipper domain"/>
    <property type="match status" value="1"/>
</dbReference>
<keyword evidence="4" id="KW-0805">Transcription regulation</keyword>
<dbReference type="InterPro" id="IPR050936">
    <property type="entry name" value="AP-1-like"/>
</dbReference>
<evidence type="ECO:0000259" key="10">
    <source>
        <dbReference type="PROSITE" id="PS00036"/>
    </source>
</evidence>
<dbReference type="Proteomes" id="UP000011761">
    <property type="component" value="Unassembled WGS sequence"/>
</dbReference>
<feature type="region of interest" description="Disordered" evidence="9">
    <location>
        <begin position="165"/>
        <end position="261"/>
    </location>
</feature>
<feature type="domain" description="BZIP" evidence="10">
    <location>
        <begin position="105"/>
        <end position="120"/>
    </location>
</feature>
<dbReference type="PROSITE" id="PS00036">
    <property type="entry name" value="BZIP_BASIC"/>
    <property type="match status" value="1"/>
</dbReference>
<name>M2LG55_BAUPA</name>
<dbReference type="KEGG" id="bcom:BAUCODRAFT_269899"/>
<evidence type="ECO:0000256" key="1">
    <source>
        <dbReference type="ARBA" id="ARBA00004049"/>
    </source>
</evidence>
<comment type="subcellular location">
    <subcellularLocation>
        <location evidence="2">Nucleus</location>
    </subcellularLocation>
</comment>
<evidence type="ECO:0000313" key="11">
    <source>
        <dbReference type="EMBL" id="EMC93002.1"/>
    </source>
</evidence>
<evidence type="ECO:0000256" key="5">
    <source>
        <dbReference type="ARBA" id="ARBA00023125"/>
    </source>
</evidence>
<evidence type="ECO:0000256" key="4">
    <source>
        <dbReference type="ARBA" id="ARBA00023015"/>
    </source>
</evidence>
<dbReference type="GO" id="GO:0090575">
    <property type="term" value="C:RNA polymerase II transcription regulator complex"/>
    <property type="evidence" value="ECO:0007669"/>
    <property type="project" value="TreeGrafter"/>
</dbReference>
<feature type="compositionally biased region" description="Basic and acidic residues" evidence="9">
    <location>
        <begin position="190"/>
        <end position="210"/>
    </location>
</feature>
<dbReference type="OMA" id="NRPHAEQ"/>
<comment type="function">
    <text evidence="1">Putative transcription factor.</text>
</comment>
<protein>
    <recommendedName>
        <fullName evidence="8">Putative transcription factor kapC</fullName>
    </recommendedName>
</protein>
<feature type="region of interest" description="Disordered" evidence="9">
    <location>
        <begin position="1"/>
        <end position="119"/>
    </location>
</feature>
<dbReference type="EMBL" id="KB445561">
    <property type="protein sequence ID" value="EMC93002.1"/>
    <property type="molecule type" value="Genomic_DNA"/>
</dbReference>
<reference evidence="11 12" key="1">
    <citation type="journal article" date="2012" name="PLoS Pathog.">
        <title>Diverse lifestyles and strategies of plant pathogenesis encoded in the genomes of eighteen Dothideomycetes fungi.</title>
        <authorList>
            <person name="Ohm R.A."/>
            <person name="Feau N."/>
            <person name="Henrissat B."/>
            <person name="Schoch C.L."/>
            <person name="Horwitz B.A."/>
            <person name="Barry K.W."/>
            <person name="Condon B.J."/>
            <person name="Copeland A.C."/>
            <person name="Dhillon B."/>
            <person name="Glaser F."/>
            <person name="Hesse C.N."/>
            <person name="Kosti I."/>
            <person name="LaButti K."/>
            <person name="Lindquist E.A."/>
            <person name="Lucas S."/>
            <person name="Salamov A.A."/>
            <person name="Bradshaw R.E."/>
            <person name="Ciuffetti L."/>
            <person name="Hamelin R.C."/>
            <person name="Kema G.H.J."/>
            <person name="Lawrence C."/>
            <person name="Scott J.A."/>
            <person name="Spatafora J.W."/>
            <person name="Turgeon B.G."/>
            <person name="de Wit P.J.G.M."/>
            <person name="Zhong S."/>
            <person name="Goodwin S.B."/>
            <person name="Grigoriev I.V."/>
        </authorList>
    </citation>
    <scope>NUCLEOTIDE SEQUENCE [LARGE SCALE GENOMIC DNA]</scope>
    <source>
        <strain evidence="11 12">UAMH 10762</strain>
    </source>
</reference>
<feature type="compositionally biased region" description="Pro residues" evidence="9">
    <location>
        <begin position="28"/>
        <end position="39"/>
    </location>
</feature>
<dbReference type="HOGENOM" id="CLU_050914_0_1_1"/>
<organism evidence="11 12">
    <name type="scientific">Baudoinia panamericana (strain UAMH 10762)</name>
    <name type="common">Angels' share fungus</name>
    <name type="synonym">Baudoinia compniacensis (strain UAMH 10762)</name>
    <dbReference type="NCBI Taxonomy" id="717646"/>
    <lineage>
        <taxon>Eukaryota</taxon>
        <taxon>Fungi</taxon>
        <taxon>Dikarya</taxon>
        <taxon>Ascomycota</taxon>
        <taxon>Pezizomycotina</taxon>
        <taxon>Dothideomycetes</taxon>
        <taxon>Dothideomycetidae</taxon>
        <taxon>Mycosphaerellales</taxon>
        <taxon>Teratosphaeriaceae</taxon>
        <taxon>Baudoinia</taxon>
    </lineage>
</organism>
<gene>
    <name evidence="11" type="ORF">BAUCODRAFT_269899</name>
</gene>
<evidence type="ECO:0000256" key="9">
    <source>
        <dbReference type="SAM" id="MobiDB-lite"/>
    </source>
</evidence>
<dbReference type="GeneID" id="19110509"/>
<dbReference type="GO" id="GO:0000976">
    <property type="term" value="F:transcription cis-regulatory region binding"/>
    <property type="evidence" value="ECO:0007669"/>
    <property type="project" value="InterPro"/>
</dbReference>
<dbReference type="Pfam" id="PF00170">
    <property type="entry name" value="bZIP_1"/>
    <property type="match status" value="1"/>
</dbReference>
<keyword evidence="7" id="KW-0539">Nucleus</keyword>
<evidence type="ECO:0000313" key="12">
    <source>
        <dbReference type="Proteomes" id="UP000011761"/>
    </source>
</evidence>
<dbReference type="OrthoDB" id="2593073at2759"/>
<dbReference type="Gene3D" id="1.20.5.170">
    <property type="match status" value="1"/>
</dbReference>
<dbReference type="InterPro" id="IPR046347">
    <property type="entry name" value="bZIP_sf"/>
</dbReference>
<sequence>MMQHAAQDHPQNLEMNLREQLLAAGPPATHPSPYPPPPNAGATDPNLPYHPSDPTSPHNHLDPNVAQSQQQAPYAPMGGDAGDSPGEDGMSPSGSKGKRELSQSKRAAQNRAAQRAFRQRKEGYIKKLEEQVKEFQNMESNYRQLQNENYQLREYILNLQSRLLESSSDVPPAPSHINLSGGRSAAEPAVPHDQRYQIERQRPDERRSEVPDSMSQLQAAAAQAEAASRQPQHESPYGLGADSRAYIGQQGAIDGEGKASS</sequence>
<evidence type="ECO:0000256" key="6">
    <source>
        <dbReference type="ARBA" id="ARBA00023163"/>
    </source>
</evidence>
<dbReference type="eggNOG" id="ENOG502SC5V">
    <property type="taxonomic scope" value="Eukaryota"/>
</dbReference>
<accession>M2LG55</accession>
<dbReference type="RefSeq" id="XP_007680238.1">
    <property type="nucleotide sequence ID" value="XM_007682048.1"/>
</dbReference>
<keyword evidence="5" id="KW-0238">DNA-binding</keyword>
<dbReference type="GO" id="GO:0001228">
    <property type="term" value="F:DNA-binding transcription activator activity, RNA polymerase II-specific"/>
    <property type="evidence" value="ECO:0007669"/>
    <property type="project" value="TreeGrafter"/>
</dbReference>
<dbReference type="SMART" id="SM00338">
    <property type="entry name" value="BRLZ"/>
    <property type="match status" value="1"/>
</dbReference>
<keyword evidence="6" id="KW-0804">Transcription</keyword>
<dbReference type="PANTHER" id="PTHR40621">
    <property type="entry name" value="TRANSCRIPTION FACTOR KAPC-RELATED"/>
    <property type="match status" value="1"/>
</dbReference>
<dbReference type="InterPro" id="IPR004827">
    <property type="entry name" value="bZIP"/>
</dbReference>
<feature type="compositionally biased region" description="Low complexity" evidence="9">
    <location>
        <begin position="216"/>
        <end position="230"/>
    </location>
</feature>
<dbReference type="AlphaFoldDB" id="M2LG55"/>
<feature type="compositionally biased region" description="Low complexity" evidence="9">
    <location>
        <begin position="106"/>
        <end position="116"/>
    </location>
</feature>
<evidence type="ECO:0000256" key="3">
    <source>
        <dbReference type="ARBA" id="ARBA00007163"/>
    </source>
</evidence>